<evidence type="ECO:0008006" key="3">
    <source>
        <dbReference type="Google" id="ProtNLM"/>
    </source>
</evidence>
<evidence type="ECO:0000313" key="2">
    <source>
        <dbReference type="Proteomes" id="UP000242561"/>
    </source>
</evidence>
<name>A0A1L3J9F0_9SPHN</name>
<dbReference type="AlphaFoldDB" id="A0A1L3J9F0"/>
<keyword evidence="2" id="KW-1185">Reference proteome</keyword>
<sequence length="113" mass="12759">MTARLLSKIKVQALVKLANAHGDHATVLKKGDESAGEIILITAKNGQNIGLYTYIMDVNGHHIWQEKFIQDIDKVNKIEDWVLKRKNIDPDIWVIELDIADDERLGVLLDSLS</sequence>
<organism evidence="1 2">
    <name type="scientific">Sphingorhabdus lutea</name>
    <dbReference type="NCBI Taxonomy" id="1913578"/>
    <lineage>
        <taxon>Bacteria</taxon>
        <taxon>Pseudomonadati</taxon>
        <taxon>Pseudomonadota</taxon>
        <taxon>Alphaproteobacteria</taxon>
        <taxon>Sphingomonadales</taxon>
        <taxon>Sphingomonadaceae</taxon>
        <taxon>Sphingorhabdus</taxon>
    </lineage>
</organism>
<dbReference type="KEGG" id="sphl:LPB140_01660"/>
<accession>A0A1L3J9F0</accession>
<dbReference type="Gene3D" id="3.40.1530.20">
    <property type="entry name" value="Protein of unknown function (DUF1491)"/>
    <property type="match status" value="1"/>
</dbReference>
<reference evidence="1 2" key="1">
    <citation type="submission" date="2016-11" db="EMBL/GenBank/DDBJ databases">
        <title>Sphingorhabdus sp. LPB0140, isolated from marine environment.</title>
        <authorList>
            <person name="Kim E."/>
            <person name="Yi H."/>
        </authorList>
    </citation>
    <scope>NUCLEOTIDE SEQUENCE [LARGE SCALE GENOMIC DNA]</scope>
    <source>
        <strain evidence="1 2">LPB0140</strain>
    </source>
</reference>
<dbReference type="OrthoDB" id="9809136at2"/>
<proteinExistence type="predicted"/>
<protein>
    <recommendedName>
        <fullName evidence="3">DUF1491 family protein</fullName>
    </recommendedName>
</protein>
<dbReference type="STRING" id="1913578.LPB140_01660"/>
<dbReference type="EMBL" id="CP018154">
    <property type="protein sequence ID" value="APG61748.1"/>
    <property type="molecule type" value="Genomic_DNA"/>
</dbReference>
<gene>
    <name evidence="1" type="ORF">LPB140_01660</name>
</gene>
<dbReference type="Pfam" id="PF07372">
    <property type="entry name" value="DUF1491"/>
    <property type="match status" value="1"/>
</dbReference>
<dbReference type="Proteomes" id="UP000242561">
    <property type="component" value="Chromosome"/>
</dbReference>
<evidence type="ECO:0000313" key="1">
    <source>
        <dbReference type="EMBL" id="APG61748.1"/>
    </source>
</evidence>
<dbReference type="InterPro" id="IPR009964">
    <property type="entry name" value="DUF1491"/>
</dbReference>
<dbReference type="RefSeq" id="WP_072558394.1">
    <property type="nucleotide sequence ID" value="NZ_CP018154.1"/>
</dbReference>